<dbReference type="Proteomes" id="UP000664914">
    <property type="component" value="Plasmid pIBU218"/>
</dbReference>
<proteinExistence type="predicted"/>
<name>A0A975HGV5_9SPHN</name>
<geneLocation type="plasmid" evidence="1 2">
    <name>pIBU218</name>
</geneLocation>
<accession>A0A975HGV5</accession>
<dbReference type="RefSeq" id="WP_208634563.1">
    <property type="nucleotide sequence ID" value="NZ_CP059320.1"/>
</dbReference>
<reference evidence="1" key="1">
    <citation type="submission" date="2020-07" db="EMBL/GenBank/DDBJ databases">
        <authorList>
            <person name="Camacho E."/>
        </authorList>
    </citation>
    <scope>NUCLEOTIDE SEQUENCE</scope>
    <source>
        <strain evidence="1">MPO218</strain>
        <plasmid evidence="1">pIBU218</plasmid>
    </source>
</reference>
<protein>
    <submittedName>
        <fullName evidence="1">Uncharacterized protein</fullName>
    </submittedName>
</protein>
<keyword evidence="1" id="KW-0614">Plasmid</keyword>
<sequence>MTYKGAPPGGRLTEFAGKDRLCALVLVAHRGTPYKANLAVQALEHVDNQRLRASQAPSLKPRFDIFPDLADLRCRSTTPKAVRAGALSGESRANRCPDAVAEVVELD</sequence>
<evidence type="ECO:0000313" key="1">
    <source>
        <dbReference type="EMBL" id="QTH24852.1"/>
    </source>
</evidence>
<organism evidence="1 2">
    <name type="scientific">Rhizorhabdus wittichii</name>
    <dbReference type="NCBI Taxonomy" id="160791"/>
    <lineage>
        <taxon>Bacteria</taxon>
        <taxon>Pseudomonadati</taxon>
        <taxon>Pseudomonadota</taxon>
        <taxon>Alphaproteobacteria</taxon>
        <taxon>Sphingomonadales</taxon>
        <taxon>Sphingomonadaceae</taxon>
        <taxon>Rhizorhabdus</taxon>
    </lineage>
</organism>
<reference evidence="1" key="2">
    <citation type="submission" date="2021-04" db="EMBL/GenBank/DDBJ databases">
        <title>Isolation and genomic analysis of the ibuprofen-degrading bacterium Sphingomonas strain MPO218.</title>
        <authorList>
            <person name="Aulestia M."/>
            <person name="Flores A."/>
            <person name="Mangas E.L."/>
            <person name="Perez-Pulido A.J."/>
            <person name="Santero E."/>
            <person name="Camacho E.M."/>
        </authorList>
    </citation>
    <scope>NUCLEOTIDE SEQUENCE</scope>
    <source>
        <strain evidence="1">MPO218</strain>
        <plasmid evidence="1">pIBU218</plasmid>
    </source>
</reference>
<dbReference type="AlphaFoldDB" id="A0A975HGV5"/>
<evidence type="ECO:0000313" key="2">
    <source>
        <dbReference type="Proteomes" id="UP000664914"/>
    </source>
</evidence>
<gene>
    <name evidence="1" type="ORF">HRJ34_27645</name>
</gene>
<dbReference type="EMBL" id="CP059320">
    <property type="protein sequence ID" value="QTH24852.1"/>
    <property type="molecule type" value="Genomic_DNA"/>
</dbReference>